<reference evidence="2 3" key="2">
    <citation type="journal article" date="2017" name="Front. Plant Sci.">
        <title>Gene Classification and Mining of Molecular Markers Useful in Red Clover (Trifolium pratense) Breeding.</title>
        <authorList>
            <person name="Istvanek J."/>
            <person name="Dluhosova J."/>
            <person name="Dluhos P."/>
            <person name="Patkova L."/>
            <person name="Nedelnik J."/>
            <person name="Repkova J."/>
        </authorList>
    </citation>
    <scope>NUCLEOTIDE SEQUENCE [LARGE SCALE GENOMIC DNA]</scope>
    <source>
        <strain evidence="3">cv. Tatra</strain>
        <tissue evidence="2">Young leaves</tissue>
    </source>
</reference>
<dbReference type="InterPro" id="IPR036047">
    <property type="entry name" value="F-box-like_dom_sf"/>
</dbReference>
<evidence type="ECO:0000313" key="2">
    <source>
        <dbReference type="EMBL" id="PNX97272.1"/>
    </source>
</evidence>
<sequence length="439" mass="51118">MTLSNKKANCGDQIDRISDFPSNVIDGILEHLNIRDRARTSILSKKWRYIWTSFPRLEFDKEFFDLYDGDSDQEDFVDHKPNISRFITEVLLLHNGPIYKFTLFMHRHFNIKIEFLVKWILFLSRKGVKHIQLVNNTYQYHSYRMPSHLFSCQELTHVRIRHFNMSVPPNFRGFKSLLHLHLEQIKFELGALESLISGCPLLEELCILNCSGYECVDLSASPTLKVFHIEYNHAIKSICLEKAKSLIDLTFIVYRDGVSGLNNILPKVQRLTMGLDSKMLYADVIHPTPLICLKYLKLSTVNLEQREELLHIVSVLKSASNLVELVMETCCDKDYKTEVPDHAEELDCSSCCLSQLLTVNIKVKTNFKHVMSLIRFILANSSSLKTLTLDIDLGYKKSDVPILFGISRDLLWMERASQRAHVEVLHQRIDYDFKDYRYY</sequence>
<dbReference type="Gene3D" id="3.80.10.10">
    <property type="entry name" value="Ribonuclease Inhibitor"/>
    <property type="match status" value="1"/>
</dbReference>
<dbReference type="Pfam" id="PF24758">
    <property type="entry name" value="LRR_At5g56370"/>
    <property type="match status" value="1"/>
</dbReference>
<dbReference type="SMART" id="SM00579">
    <property type="entry name" value="FBD"/>
    <property type="match status" value="1"/>
</dbReference>
<dbReference type="AlphaFoldDB" id="A0A2K3N2M0"/>
<dbReference type="InterPro" id="IPR006566">
    <property type="entry name" value="FBD"/>
</dbReference>
<gene>
    <name evidence="2" type="ORF">L195_g020498</name>
</gene>
<evidence type="ECO:0000313" key="3">
    <source>
        <dbReference type="Proteomes" id="UP000236291"/>
    </source>
</evidence>
<dbReference type="PANTHER" id="PTHR31639">
    <property type="entry name" value="F-BOX PROTEIN-LIKE"/>
    <property type="match status" value="1"/>
</dbReference>
<accession>A0A2K3N2M0</accession>
<dbReference type="EMBL" id="ASHM01015367">
    <property type="protein sequence ID" value="PNX97272.1"/>
    <property type="molecule type" value="Genomic_DNA"/>
</dbReference>
<dbReference type="STRING" id="57577.A0A2K3N2M0"/>
<comment type="caution">
    <text evidence="2">The sequence shown here is derived from an EMBL/GenBank/DDBJ whole genome shotgun (WGS) entry which is preliminary data.</text>
</comment>
<dbReference type="SMART" id="SM00256">
    <property type="entry name" value="FBOX"/>
    <property type="match status" value="1"/>
</dbReference>
<dbReference type="SUPFAM" id="SSF52058">
    <property type="entry name" value="L domain-like"/>
    <property type="match status" value="1"/>
</dbReference>
<feature type="domain" description="F-box" evidence="1">
    <location>
        <begin position="14"/>
        <end position="66"/>
    </location>
</feature>
<dbReference type="SUPFAM" id="SSF81383">
    <property type="entry name" value="F-box domain"/>
    <property type="match status" value="1"/>
</dbReference>
<dbReference type="PROSITE" id="PS50181">
    <property type="entry name" value="FBOX"/>
    <property type="match status" value="1"/>
</dbReference>
<dbReference type="InterPro" id="IPR032675">
    <property type="entry name" value="LRR_dom_sf"/>
</dbReference>
<evidence type="ECO:0000259" key="1">
    <source>
        <dbReference type="PROSITE" id="PS50181"/>
    </source>
</evidence>
<dbReference type="Proteomes" id="UP000236291">
    <property type="component" value="Unassembled WGS sequence"/>
</dbReference>
<dbReference type="InterPro" id="IPR001810">
    <property type="entry name" value="F-box_dom"/>
</dbReference>
<protein>
    <submittedName>
        <fullName evidence="2">F-box/FBD/LRR-repeat protein</fullName>
    </submittedName>
</protein>
<dbReference type="InterPro" id="IPR055411">
    <property type="entry name" value="LRR_FXL15/At3g58940/PEG3-like"/>
</dbReference>
<name>A0A2K3N2M0_TRIPR</name>
<reference evidence="2 3" key="1">
    <citation type="journal article" date="2014" name="Am. J. Bot.">
        <title>Genome assembly and annotation for red clover (Trifolium pratense; Fabaceae).</title>
        <authorList>
            <person name="Istvanek J."/>
            <person name="Jaros M."/>
            <person name="Krenek A."/>
            <person name="Repkova J."/>
        </authorList>
    </citation>
    <scope>NUCLEOTIDE SEQUENCE [LARGE SCALE GENOMIC DNA]</scope>
    <source>
        <strain evidence="3">cv. Tatra</strain>
        <tissue evidence="2">Young leaves</tissue>
    </source>
</reference>
<organism evidence="2 3">
    <name type="scientific">Trifolium pratense</name>
    <name type="common">Red clover</name>
    <dbReference type="NCBI Taxonomy" id="57577"/>
    <lineage>
        <taxon>Eukaryota</taxon>
        <taxon>Viridiplantae</taxon>
        <taxon>Streptophyta</taxon>
        <taxon>Embryophyta</taxon>
        <taxon>Tracheophyta</taxon>
        <taxon>Spermatophyta</taxon>
        <taxon>Magnoliopsida</taxon>
        <taxon>eudicotyledons</taxon>
        <taxon>Gunneridae</taxon>
        <taxon>Pentapetalae</taxon>
        <taxon>rosids</taxon>
        <taxon>fabids</taxon>
        <taxon>Fabales</taxon>
        <taxon>Fabaceae</taxon>
        <taxon>Papilionoideae</taxon>
        <taxon>50 kb inversion clade</taxon>
        <taxon>NPAAA clade</taxon>
        <taxon>Hologalegina</taxon>
        <taxon>IRL clade</taxon>
        <taxon>Trifolieae</taxon>
        <taxon>Trifolium</taxon>
    </lineage>
</organism>
<dbReference type="Pfam" id="PF00646">
    <property type="entry name" value="F-box"/>
    <property type="match status" value="1"/>
</dbReference>
<dbReference type="PANTHER" id="PTHR31639:SF312">
    <property type="entry name" value="CYCLIN-LIKE F-BOX"/>
    <property type="match status" value="1"/>
</dbReference>
<proteinExistence type="predicted"/>